<feature type="signal peptide" evidence="1">
    <location>
        <begin position="1"/>
        <end position="31"/>
    </location>
</feature>
<reference evidence="3 4" key="1">
    <citation type="submission" date="2015-09" db="EMBL/GenBank/DDBJ databases">
        <title>Draft genome sequence of Kouleothrix aurantiaca JCM 19913.</title>
        <authorList>
            <person name="Hemp J."/>
        </authorList>
    </citation>
    <scope>NUCLEOTIDE SEQUENCE [LARGE SCALE GENOMIC DNA]</scope>
    <source>
        <strain evidence="3 4">COM-B</strain>
    </source>
</reference>
<name>A0A0P9F6E4_9CHLR</name>
<sequence>MSSLNRRFTRLSLSLILAAVAALGAALPAFADNGVSLTLNAGTRTASIGNLTLTALNYSHSGQSQTGTLTLTADDSTGSGAGWNVTVQSSDFSYTGSSANGSSIPASNFAITTANAPAKTAGQTIDATNGPKVPGAGATGTLDSAHKVIMANASYGLGTYTQALDVSLDVPAQSRAGDYSATLTVTISAAP</sequence>
<dbReference type="Pfam" id="PF13731">
    <property type="entry name" value="WxL"/>
    <property type="match status" value="1"/>
</dbReference>
<protein>
    <recommendedName>
        <fullName evidence="2">WxL domain-containing protein</fullName>
    </recommendedName>
</protein>
<organism evidence="3 4">
    <name type="scientific">Kouleothrix aurantiaca</name>
    <dbReference type="NCBI Taxonomy" id="186479"/>
    <lineage>
        <taxon>Bacteria</taxon>
        <taxon>Bacillati</taxon>
        <taxon>Chloroflexota</taxon>
        <taxon>Chloroflexia</taxon>
        <taxon>Chloroflexales</taxon>
        <taxon>Roseiflexineae</taxon>
        <taxon>Roseiflexaceae</taxon>
        <taxon>Kouleothrix</taxon>
    </lineage>
</organism>
<proteinExistence type="predicted"/>
<accession>A0A0P9F6E4</accession>
<feature type="chain" id="PRO_5006156841" description="WxL domain-containing protein" evidence="1">
    <location>
        <begin position="32"/>
        <end position="191"/>
    </location>
</feature>
<keyword evidence="1" id="KW-0732">Signal</keyword>
<evidence type="ECO:0000256" key="1">
    <source>
        <dbReference type="SAM" id="SignalP"/>
    </source>
</evidence>
<dbReference type="AlphaFoldDB" id="A0A0P9F6E4"/>
<dbReference type="Proteomes" id="UP000050509">
    <property type="component" value="Unassembled WGS sequence"/>
</dbReference>
<comment type="caution">
    <text evidence="3">The sequence shown here is derived from an EMBL/GenBank/DDBJ whole genome shotgun (WGS) entry which is preliminary data.</text>
</comment>
<keyword evidence="4" id="KW-1185">Reference proteome</keyword>
<evidence type="ECO:0000313" key="4">
    <source>
        <dbReference type="Proteomes" id="UP000050509"/>
    </source>
</evidence>
<dbReference type="EMBL" id="LJCR01000659">
    <property type="protein sequence ID" value="KPV52100.1"/>
    <property type="molecule type" value="Genomic_DNA"/>
</dbReference>
<feature type="domain" description="WxL" evidence="2">
    <location>
        <begin position="36"/>
        <end position="191"/>
    </location>
</feature>
<dbReference type="InterPro" id="IPR027994">
    <property type="entry name" value="WxL_dom"/>
</dbReference>
<gene>
    <name evidence="3" type="ORF">SE17_17460</name>
</gene>
<evidence type="ECO:0000313" key="3">
    <source>
        <dbReference type="EMBL" id="KPV52100.1"/>
    </source>
</evidence>
<evidence type="ECO:0000259" key="2">
    <source>
        <dbReference type="Pfam" id="PF13731"/>
    </source>
</evidence>